<feature type="binding site" evidence="9">
    <location>
        <position position="147"/>
    </location>
    <ligand>
        <name>substrate</name>
    </ligand>
</feature>
<dbReference type="HAMAP" id="MF_01987">
    <property type="entry name" value="Ribokinase"/>
    <property type="match status" value="1"/>
</dbReference>
<keyword evidence="9" id="KW-0539">Nucleus</keyword>
<evidence type="ECO:0000256" key="7">
    <source>
        <dbReference type="ARBA" id="ARBA00022958"/>
    </source>
</evidence>
<comment type="subunit">
    <text evidence="9">Homodimer.</text>
</comment>
<dbReference type="PANTHER" id="PTHR10584">
    <property type="entry name" value="SUGAR KINASE"/>
    <property type="match status" value="1"/>
</dbReference>
<dbReference type="GO" id="GO:0019303">
    <property type="term" value="P:D-ribose catabolic process"/>
    <property type="evidence" value="ECO:0007669"/>
    <property type="project" value="UniProtKB-UniRule"/>
</dbReference>
<keyword evidence="5 9" id="KW-0067">ATP-binding</keyword>
<proteinExistence type="inferred from homology"/>
<dbReference type="PRINTS" id="PR00990">
    <property type="entry name" value="RIBOKINASE"/>
</dbReference>
<feature type="binding site" evidence="9">
    <location>
        <position position="301"/>
    </location>
    <ligand>
        <name>K(+)</name>
        <dbReference type="ChEBI" id="CHEBI:29103"/>
    </ligand>
</feature>
<dbReference type="NCBIfam" id="TIGR02152">
    <property type="entry name" value="D_ribokin_bact"/>
    <property type="match status" value="1"/>
</dbReference>
<dbReference type="InterPro" id="IPR011877">
    <property type="entry name" value="Ribokinase"/>
</dbReference>
<dbReference type="UniPathway" id="UPA00916">
    <property type="reaction ID" value="UER00889"/>
</dbReference>
<keyword evidence="6 9" id="KW-0460">Magnesium</keyword>
<evidence type="ECO:0000313" key="11">
    <source>
        <dbReference type="EMBL" id="PRP88935.1"/>
    </source>
</evidence>
<keyword evidence="4 9" id="KW-0418">Kinase</keyword>
<evidence type="ECO:0000256" key="2">
    <source>
        <dbReference type="ARBA" id="ARBA00022723"/>
    </source>
</evidence>
<dbReference type="GO" id="GO:0005524">
    <property type="term" value="F:ATP binding"/>
    <property type="evidence" value="ECO:0007669"/>
    <property type="project" value="UniProtKB-UniRule"/>
</dbReference>
<dbReference type="GO" id="GO:0005634">
    <property type="term" value="C:nucleus"/>
    <property type="evidence" value="ECO:0007669"/>
    <property type="project" value="UniProtKB-SubCell"/>
</dbReference>
<sequence length="312" mass="33710">MADKRDLITVIGACNVDLITYVSRFPKPGETIRGVTHKKGFGGKGANQAVQAAKLGASVHMISKLGQDVYASETRSNFTKSGVDHTKVFTCADPEIPSGLAPITVETSTGQNSIVIIGGANDELTVEEIESCREIIRRSSWLVVQLEIPQEMSLQAMRIASEEKTKVLFNPAPGVSELSQEFFTLSDLVVLNETELELITQKKVTNSQEAKQVAPYLIHSLSTKAAVVTLGSEGAFYISKEENFSVEGVKVDQVVDTTGAGDSFIGSLVYFLFVGTDIRRALQMSNQIAALSVQSKGTQSSYPDRSVLKSLQ</sequence>
<comment type="pathway">
    <text evidence="9">Carbohydrate metabolism; D-ribose degradation; D-ribose 5-phosphate from beta-D-ribopyranose: step 2/2.</text>
</comment>
<feature type="domain" description="Carbohydrate kinase PfkB" evidence="10">
    <location>
        <begin position="7"/>
        <end position="304"/>
    </location>
</feature>
<comment type="cofactor">
    <cofactor evidence="9">
        <name>Mg(2+)</name>
        <dbReference type="ChEBI" id="CHEBI:18420"/>
    </cofactor>
    <text evidence="9">Requires a divalent cation, most likely magnesium in vivo, as an electrophilic catalyst to aid phosphoryl group transfer. It is the chelate of the metal and the nucleotide that is the actual substrate.</text>
</comment>
<feature type="binding site" evidence="9">
    <location>
        <position position="286"/>
    </location>
    <ligand>
        <name>ATP</name>
        <dbReference type="ChEBI" id="CHEBI:30616"/>
    </ligand>
</feature>
<feature type="binding site" evidence="9">
    <location>
        <begin position="15"/>
        <end position="17"/>
    </location>
    <ligand>
        <name>substrate</name>
    </ligand>
</feature>
<evidence type="ECO:0000256" key="6">
    <source>
        <dbReference type="ARBA" id="ARBA00022842"/>
    </source>
</evidence>
<evidence type="ECO:0000256" key="4">
    <source>
        <dbReference type="ARBA" id="ARBA00022777"/>
    </source>
</evidence>
<name>A0A2P6NYA4_9EUKA</name>
<feature type="active site" description="Proton acceptor" evidence="9">
    <location>
        <position position="262"/>
    </location>
</feature>
<dbReference type="EMBL" id="MDYQ01000007">
    <property type="protein sequence ID" value="PRP88935.1"/>
    <property type="molecule type" value="Genomic_DNA"/>
</dbReference>
<comment type="catalytic activity">
    <reaction evidence="9">
        <text>D-ribose + ATP = D-ribose 5-phosphate + ADP + H(+)</text>
        <dbReference type="Rhea" id="RHEA:13697"/>
        <dbReference type="ChEBI" id="CHEBI:15378"/>
        <dbReference type="ChEBI" id="CHEBI:30616"/>
        <dbReference type="ChEBI" id="CHEBI:47013"/>
        <dbReference type="ChEBI" id="CHEBI:78346"/>
        <dbReference type="ChEBI" id="CHEBI:456216"/>
        <dbReference type="EC" id="2.7.1.15"/>
    </reaction>
</comment>
<dbReference type="InParanoid" id="A0A2P6NYA4"/>
<dbReference type="GO" id="GO:0005737">
    <property type="term" value="C:cytoplasm"/>
    <property type="evidence" value="ECO:0007669"/>
    <property type="project" value="UniProtKB-SubCell"/>
</dbReference>
<evidence type="ECO:0000256" key="9">
    <source>
        <dbReference type="HAMAP-Rule" id="MF_03215"/>
    </source>
</evidence>
<dbReference type="EC" id="2.7.1.15" evidence="9"/>
<keyword evidence="3 9" id="KW-0547">Nucleotide-binding</keyword>
<gene>
    <name evidence="11" type="ORF">PROFUN_00403</name>
</gene>
<dbReference type="InterPro" id="IPR011611">
    <property type="entry name" value="PfkB_dom"/>
</dbReference>
<dbReference type="FunCoup" id="A0A2P6NYA4">
    <property type="interactions" value="64"/>
</dbReference>
<feature type="binding site" evidence="9">
    <location>
        <position position="258"/>
    </location>
    <ligand>
        <name>K(+)</name>
        <dbReference type="ChEBI" id="CHEBI:29103"/>
    </ligand>
</feature>
<dbReference type="GO" id="GO:0046872">
    <property type="term" value="F:metal ion binding"/>
    <property type="evidence" value="ECO:0007669"/>
    <property type="project" value="UniProtKB-KW"/>
</dbReference>
<dbReference type="STRING" id="1890364.A0A2P6NYA4"/>
<keyword evidence="1 9" id="KW-0808">Transferase</keyword>
<keyword evidence="8 9" id="KW-0119">Carbohydrate metabolism</keyword>
<evidence type="ECO:0000256" key="5">
    <source>
        <dbReference type="ARBA" id="ARBA00022840"/>
    </source>
</evidence>
<dbReference type="AlphaFoldDB" id="A0A2P6NYA4"/>
<dbReference type="Gene3D" id="3.40.1190.20">
    <property type="match status" value="1"/>
</dbReference>
<organism evidence="11 12">
    <name type="scientific">Planoprotostelium fungivorum</name>
    <dbReference type="NCBI Taxonomy" id="1890364"/>
    <lineage>
        <taxon>Eukaryota</taxon>
        <taxon>Amoebozoa</taxon>
        <taxon>Evosea</taxon>
        <taxon>Variosea</taxon>
        <taxon>Cavosteliida</taxon>
        <taxon>Cavosteliaceae</taxon>
        <taxon>Planoprotostelium</taxon>
    </lineage>
</organism>
<reference evidence="11 12" key="1">
    <citation type="journal article" date="2018" name="Genome Biol. Evol.">
        <title>Multiple Roots of Fruiting Body Formation in Amoebozoa.</title>
        <authorList>
            <person name="Hillmann F."/>
            <person name="Forbes G."/>
            <person name="Novohradska S."/>
            <person name="Ferling I."/>
            <person name="Riege K."/>
            <person name="Groth M."/>
            <person name="Westermann M."/>
            <person name="Marz M."/>
            <person name="Spaller T."/>
            <person name="Winckler T."/>
            <person name="Schaap P."/>
            <person name="Glockner G."/>
        </authorList>
    </citation>
    <scope>NUCLEOTIDE SEQUENCE [LARGE SCALE GENOMIC DNA]</scope>
    <source>
        <strain evidence="11 12">Jena</strain>
    </source>
</reference>
<feature type="binding site" evidence="9">
    <location>
        <begin position="43"/>
        <end position="47"/>
    </location>
    <ligand>
        <name>substrate</name>
    </ligand>
</feature>
<feature type="binding site" evidence="9">
    <location>
        <position position="262"/>
    </location>
    <ligand>
        <name>substrate</name>
    </ligand>
</feature>
<dbReference type="SUPFAM" id="SSF53613">
    <property type="entry name" value="Ribokinase-like"/>
    <property type="match status" value="1"/>
</dbReference>
<dbReference type="InterPro" id="IPR029056">
    <property type="entry name" value="Ribokinase-like"/>
</dbReference>
<evidence type="ECO:0000313" key="12">
    <source>
        <dbReference type="Proteomes" id="UP000241769"/>
    </source>
</evidence>
<keyword evidence="7 9" id="KW-0630">Potassium</keyword>
<feature type="binding site" evidence="9">
    <location>
        <begin position="261"/>
        <end position="262"/>
    </location>
    <ligand>
        <name>ATP</name>
        <dbReference type="ChEBI" id="CHEBI:30616"/>
    </ligand>
</feature>
<comment type="caution">
    <text evidence="11">The sequence shown here is derived from an EMBL/GenBank/DDBJ whole genome shotgun (WGS) entry which is preliminary data.</text>
</comment>
<evidence type="ECO:0000256" key="3">
    <source>
        <dbReference type="ARBA" id="ARBA00022741"/>
    </source>
</evidence>
<dbReference type="CDD" id="cd01174">
    <property type="entry name" value="ribokinase"/>
    <property type="match status" value="1"/>
</dbReference>
<comment type="caution">
    <text evidence="9">Lacks conserved residue(s) required for the propagation of feature annotation.</text>
</comment>
<dbReference type="GO" id="GO:0004747">
    <property type="term" value="F:ribokinase activity"/>
    <property type="evidence" value="ECO:0007669"/>
    <property type="project" value="UniProtKB-UniRule"/>
</dbReference>
<evidence type="ECO:0000256" key="8">
    <source>
        <dbReference type="ARBA" id="ARBA00023277"/>
    </source>
</evidence>
<feature type="binding site" evidence="9">
    <location>
        <position position="295"/>
    </location>
    <ligand>
        <name>K(+)</name>
        <dbReference type="ChEBI" id="CHEBI:29103"/>
    </ligand>
</feature>
<feature type="binding site" evidence="9">
    <location>
        <begin position="229"/>
        <end position="234"/>
    </location>
    <ligand>
        <name>ATP</name>
        <dbReference type="ChEBI" id="CHEBI:30616"/>
    </ligand>
</feature>
<dbReference type="OrthoDB" id="415590at2759"/>
<dbReference type="Pfam" id="PF00294">
    <property type="entry name" value="PfkB"/>
    <property type="match status" value="1"/>
</dbReference>
<accession>A0A2P6NYA4</accession>
<feature type="binding site" evidence="9">
    <location>
        <position position="297"/>
    </location>
    <ligand>
        <name>K(+)</name>
        <dbReference type="ChEBI" id="CHEBI:29103"/>
    </ligand>
</feature>
<feature type="binding site" evidence="9">
    <location>
        <position position="292"/>
    </location>
    <ligand>
        <name>K(+)</name>
        <dbReference type="ChEBI" id="CHEBI:29103"/>
    </ligand>
</feature>
<keyword evidence="12" id="KW-1185">Reference proteome</keyword>
<keyword evidence="2 9" id="KW-0479">Metal-binding</keyword>
<evidence type="ECO:0000256" key="1">
    <source>
        <dbReference type="ARBA" id="ARBA00022679"/>
    </source>
</evidence>
<dbReference type="PANTHER" id="PTHR10584:SF166">
    <property type="entry name" value="RIBOKINASE"/>
    <property type="match status" value="1"/>
</dbReference>
<comment type="function">
    <text evidence="9">Catalyzes the phosphorylation of ribose at O-5 in a reaction requiring ATP and magnesium. The resulting D-ribose-5-phosphate can then be used either for sythesis of nucleotides, histidine, and tryptophan, or as a component of the pentose phosphate pathway.</text>
</comment>
<feature type="binding site" evidence="9">
    <location>
        <position position="256"/>
    </location>
    <ligand>
        <name>K(+)</name>
        <dbReference type="ChEBI" id="CHEBI:29103"/>
    </ligand>
</feature>
<comment type="subcellular location">
    <subcellularLocation>
        <location evidence="9">Cytoplasm</location>
    </subcellularLocation>
    <subcellularLocation>
        <location evidence="9">Nucleus</location>
    </subcellularLocation>
</comment>
<protein>
    <recommendedName>
        <fullName evidence="9">Ribokinase</fullName>
        <shortName evidence="9">RK</shortName>
        <ecNumber evidence="9">2.7.1.15</ecNumber>
    </recommendedName>
</protein>
<dbReference type="Proteomes" id="UP000241769">
    <property type="component" value="Unassembled WGS sequence"/>
</dbReference>
<comment type="activity regulation">
    <text evidence="9">Activated by a monovalent cation that binds near, but not in, the active site. The most likely occupant of the site in vivo is potassium. Ion binding induces a conformational change that may alter substrate affinity.</text>
</comment>
<evidence type="ECO:0000259" key="10">
    <source>
        <dbReference type="Pfam" id="PF00294"/>
    </source>
</evidence>
<comment type="similarity">
    <text evidence="9">Belongs to the carbohydrate kinase PfkB family. Ribokinase subfamily.</text>
</comment>
<feature type="binding site" evidence="9">
    <location>
        <position position="192"/>
    </location>
    <ligand>
        <name>ATP</name>
        <dbReference type="ChEBI" id="CHEBI:30616"/>
    </ligand>
</feature>
<dbReference type="InterPro" id="IPR002139">
    <property type="entry name" value="Ribo/fructo_kinase"/>
</dbReference>
<keyword evidence="9" id="KW-0963">Cytoplasm</keyword>